<sequence length="70" mass="8056">MANGVILAKIEEIEKQVKSLKQLARREVGRRVEFRPTQVHRKALETARKNRVKGRVLTLSELKNKLGFTS</sequence>
<dbReference type="Proteomes" id="UP000178336">
    <property type="component" value="Unassembled WGS sequence"/>
</dbReference>
<dbReference type="EMBL" id="MFBN01000003">
    <property type="protein sequence ID" value="OGD95995.1"/>
    <property type="molecule type" value="Genomic_DNA"/>
</dbReference>
<reference evidence="1 2" key="1">
    <citation type="journal article" date="2016" name="Nat. Commun.">
        <title>Thousands of microbial genomes shed light on interconnected biogeochemical processes in an aquifer system.</title>
        <authorList>
            <person name="Anantharaman K."/>
            <person name="Brown C.T."/>
            <person name="Hug L.A."/>
            <person name="Sharon I."/>
            <person name="Castelle C.J."/>
            <person name="Probst A.J."/>
            <person name="Thomas B.C."/>
            <person name="Singh A."/>
            <person name="Wilkins M.J."/>
            <person name="Karaoz U."/>
            <person name="Brodie E.L."/>
            <person name="Williams K.H."/>
            <person name="Hubbard S.S."/>
            <person name="Banfield J.F."/>
        </authorList>
    </citation>
    <scope>NUCLEOTIDE SEQUENCE [LARGE SCALE GENOMIC DNA]</scope>
</reference>
<dbReference type="STRING" id="1797724.A3A48_04010"/>
<accession>A0A1F5GW03</accession>
<gene>
    <name evidence="1" type="ORF">A3A48_04010</name>
</gene>
<name>A0A1F5GW03_9BACT</name>
<protein>
    <submittedName>
        <fullName evidence="1">Uncharacterized protein</fullName>
    </submittedName>
</protein>
<comment type="caution">
    <text evidence="1">The sequence shown here is derived from an EMBL/GenBank/DDBJ whole genome shotgun (WGS) entry which is preliminary data.</text>
</comment>
<evidence type="ECO:0000313" key="2">
    <source>
        <dbReference type="Proteomes" id="UP000178336"/>
    </source>
</evidence>
<dbReference type="AlphaFoldDB" id="A0A1F5GW03"/>
<proteinExistence type="predicted"/>
<organism evidence="1 2">
    <name type="scientific">Candidatus Curtissbacteria bacterium RIFCSPLOWO2_01_FULL_37_9</name>
    <dbReference type="NCBI Taxonomy" id="1797724"/>
    <lineage>
        <taxon>Bacteria</taxon>
        <taxon>Candidatus Curtissiibacteriota</taxon>
    </lineage>
</organism>
<evidence type="ECO:0000313" key="1">
    <source>
        <dbReference type="EMBL" id="OGD95995.1"/>
    </source>
</evidence>